<evidence type="ECO:0000313" key="5">
    <source>
        <dbReference type="EMBL" id="QQP50944.1"/>
    </source>
</evidence>
<proteinExistence type="predicted"/>
<comment type="caution">
    <text evidence="2">Lacks conserved residue(s) required for the propagation of feature annotation.</text>
</comment>
<dbReference type="InterPro" id="IPR013806">
    <property type="entry name" value="Kringle-like"/>
</dbReference>
<evidence type="ECO:0000256" key="1">
    <source>
        <dbReference type="ARBA" id="ARBA00023157"/>
    </source>
</evidence>
<dbReference type="SUPFAM" id="SSF57424">
    <property type="entry name" value="LDL receptor-like module"/>
    <property type="match status" value="1"/>
</dbReference>
<dbReference type="EMBL" id="CP045897">
    <property type="protein sequence ID" value="QQP50944.1"/>
    <property type="molecule type" value="Genomic_DNA"/>
</dbReference>
<dbReference type="InterPro" id="IPR002172">
    <property type="entry name" value="LDrepeatLR_classA_rpt"/>
</dbReference>
<evidence type="ECO:0000256" key="2">
    <source>
        <dbReference type="PROSITE-ProRule" id="PRU00124"/>
    </source>
</evidence>
<feature type="domain" description="Apple" evidence="4">
    <location>
        <begin position="121"/>
        <end position="205"/>
    </location>
</feature>
<evidence type="ECO:0000259" key="4">
    <source>
        <dbReference type="PROSITE" id="PS50948"/>
    </source>
</evidence>
<sequence>MLDIGCLTDSSGGDYEGSGSRTESGTECIPWNSPGMAGITTTAGIPEARMRLLYVSLILPSRTFALSPSARKRKHFDSLSLKKRNLLLPTHFECEPGVCIFSRYVCDGVEDCRSGSDEKNCMSYIEYFGEEKGFKLGHREIESRYSNVSLNECARICIQSKHCSCLSFSFKESSQDCIIGTKTSGTYPYDAVIQEPEWSYFSLNKAAEETNCQRFKRPAGTPIEGVRALKGEKVDIVEVKIDSTWEEYVMMALDKRRPMSFVVNLGSLQDLL</sequence>
<organism evidence="5 6">
    <name type="scientific">Caligus rogercresseyi</name>
    <name type="common">Sea louse</name>
    <dbReference type="NCBI Taxonomy" id="217165"/>
    <lineage>
        <taxon>Eukaryota</taxon>
        <taxon>Metazoa</taxon>
        <taxon>Ecdysozoa</taxon>
        <taxon>Arthropoda</taxon>
        <taxon>Crustacea</taxon>
        <taxon>Multicrustacea</taxon>
        <taxon>Hexanauplia</taxon>
        <taxon>Copepoda</taxon>
        <taxon>Siphonostomatoida</taxon>
        <taxon>Caligidae</taxon>
        <taxon>Caligus</taxon>
    </lineage>
</organism>
<feature type="disulfide bond" evidence="2">
    <location>
        <begin position="94"/>
        <end position="112"/>
    </location>
</feature>
<dbReference type="OrthoDB" id="10072370at2759"/>
<dbReference type="PROSITE" id="PS01209">
    <property type="entry name" value="LDLRA_1"/>
    <property type="match status" value="1"/>
</dbReference>
<dbReference type="Gene3D" id="3.50.4.10">
    <property type="entry name" value="Hepatocyte Growth Factor"/>
    <property type="match status" value="1"/>
</dbReference>
<gene>
    <name evidence="5" type="ORF">FKW44_012121</name>
</gene>
<dbReference type="Proteomes" id="UP000595437">
    <property type="component" value="Chromosome 8"/>
</dbReference>
<dbReference type="SUPFAM" id="SSF57440">
    <property type="entry name" value="Kringle-like"/>
    <property type="match status" value="1"/>
</dbReference>
<protein>
    <submittedName>
        <fullName evidence="5">LOC100160261</fullName>
    </submittedName>
</protein>
<dbReference type="Gene3D" id="4.10.400.10">
    <property type="entry name" value="Low-density Lipoprotein Receptor"/>
    <property type="match status" value="1"/>
</dbReference>
<feature type="non-terminal residue" evidence="5">
    <location>
        <position position="1"/>
    </location>
</feature>
<dbReference type="InterPro" id="IPR023415">
    <property type="entry name" value="LDLR_class-A_CS"/>
</dbReference>
<feature type="region of interest" description="Disordered" evidence="3">
    <location>
        <begin position="1"/>
        <end position="27"/>
    </location>
</feature>
<name>A0A7T8HIX3_CALRO</name>
<evidence type="ECO:0000256" key="3">
    <source>
        <dbReference type="SAM" id="MobiDB-lite"/>
    </source>
</evidence>
<dbReference type="PROSITE" id="PS50948">
    <property type="entry name" value="PAN"/>
    <property type="match status" value="1"/>
</dbReference>
<dbReference type="CDD" id="cd00112">
    <property type="entry name" value="LDLa"/>
    <property type="match status" value="1"/>
</dbReference>
<dbReference type="SMART" id="SM00192">
    <property type="entry name" value="LDLa"/>
    <property type="match status" value="1"/>
</dbReference>
<dbReference type="InterPro" id="IPR003609">
    <property type="entry name" value="Pan_app"/>
</dbReference>
<dbReference type="Pfam" id="PF00057">
    <property type="entry name" value="Ldl_recept_a"/>
    <property type="match status" value="1"/>
</dbReference>
<dbReference type="PROSITE" id="PS50068">
    <property type="entry name" value="LDLRA_2"/>
    <property type="match status" value="1"/>
</dbReference>
<dbReference type="SUPFAM" id="SSF57414">
    <property type="entry name" value="Hairpin loop containing domain-like"/>
    <property type="match status" value="1"/>
</dbReference>
<dbReference type="AlphaFoldDB" id="A0A7T8HIX3"/>
<dbReference type="Pfam" id="PF00024">
    <property type="entry name" value="PAN_1"/>
    <property type="match status" value="1"/>
</dbReference>
<evidence type="ECO:0000313" key="6">
    <source>
        <dbReference type="Proteomes" id="UP000595437"/>
    </source>
</evidence>
<keyword evidence="1 2" id="KW-1015">Disulfide bond</keyword>
<reference evidence="6" key="1">
    <citation type="submission" date="2021-01" db="EMBL/GenBank/DDBJ databases">
        <title>Caligus Genome Assembly.</title>
        <authorList>
            <person name="Gallardo-Escarate C."/>
        </authorList>
    </citation>
    <scope>NUCLEOTIDE SEQUENCE [LARGE SCALE GENOMIC DNA]</scope>
</reference>
<dbReference type="InterPro" id="IPR036055">
    <property type="entry name" value="LDL_receptor-like_sf"/>
</dbReference>
<keyword evidence="6" id="KW-1185">Reference proteome</keyword>
<accession>A0A7T8HIX3</accession>
<feature type="compositionally biased region" description="Low complexity" evidence="3">
    <location>
        <begin position="9"/>
        <end position="20"/>
    </location>
</feature>
<feature type="disulfide bond" evidence="2">
    <location>
        <begin position="106"/>
        <end position="121"/>
    </location>
</feature>